<feature type="compositionally biased region" description="Basic and acidic residues" evidence="10">
    <location>
        <begin position="1872"/>
        <end position="1888"/>
    </location>
</feature>
<dbReference type="InterPro" id="IPR027417">
    <property type="entry name" value="P-loop_NTPase"/>
</dbReference>
<dbReference type="GO" id="GO:0016020">
    <property type="term" value="C:membrane"/>
    <property type="evidence" value="ECO:0007669"/>
    <property type="project" value="TreeGrafter"/>
</dbReference>
<dbReference type="SMART" id="SM00015">
    <property type="entry name" value="IQ"/>
    <property type="match status" value="1"/>
</dbReference>
<evidence type="ECO:0000256" key="10">
    <source>
        <dbReference type="SAM" id="MobiDB-lite"/>
    </source>
</evidence>
<dbReference type="GO" id="GO:0048731">
    <property type="term" value="P:system development"/>
    <property type="evidence" value="ECO:0007669"/>
    <property type="project" value="UniProtKB-ARBA"/>
</dbReference>
<keyword evidence="5" id="KW-0175">Coiled coil</keyword>
<comment type="similarity">
    <text evidence="1 9">Belongs to the TRAFAC class myosin-kinesin ATPase superfamily. Myosin family.</text>
</comment>
<dbReference type="SUPFAM" id="SSF90257">
    <property type="entry name" value="Myosin rod fragments"/>
    <property type="match status" value="6"/>
</dbReference>
<dbReference type="Gene3D" id="1.20.58.530">
    <property type="match status" value="1"/>
</dbReference>
<evidence type="ECO:0008006" key="15">
    <source>
        <dbReference type="Google" id="ProtNLM"/>
    </source>
</evidence>
<evidence type="ECO:0000256" key="6">
    <source>
        <dbReference type="ARBA" id="ARBA00023123"/>
    </source>
</evidence>
<dbReference type="GO" id="GO:0007015">
    <property type="term" value="P:actin filament organization"/>
    <property type="evidence" value="ECO:0007669"/>
    <property type="project" value="TreeGrafter"/>
</dbReference>
<feature type="binding site" evidence="9">
    <location>
        <begin position="186"/>
        <end position="193"/>
    </location>
    <ligand>
        <name>ATP</name>
        <dbReference type="ChEBI" id="CHEBI:30616"/>
    </ligand>
</feature>
<feature type="compositionally biased region" description="Polar residues" evidence="10">
    <location>
        <begin position="1925"/>
        <end position="1937"/>
    </location>
</feature>
<evidence type="ECO:0000256" key="5">
    <source>
        <dbReference type="ARBA" id="ARBA00023054"/>
    </source>
</evidence>
<dbReference type="Gene3D" id="1.10.10.820">
    <property type="match status" value="1"/>
</dbReference>
<evidence type="ECO:0000259" key="12">
    <source>
        <dbReference type="PROSITE" id="PS51844"/>
    </source>
</evidence>
<feature type="region of interest" description="Disordered" evidence="10">
    <location>
        <begin position="1356"/>
        <end position="1408"/>
    </location>
</feature>
<dbReference type="PROSITE" id="PS51456">
    <property type="entry name" value="MYOSIN_MOTOR"/>
    <property type="match status" value="1"/>
</dbReference>
<dbReference type="InterPro" id="IPR004009">
    <property type="entry name" value="SH3_Myosin"/>
</dbReference>
<keyword evidence="7 9" id="KW-0505">Motor protein</keyword>
<dbReference type="Pfam" id="PF00063">
    <property type="entry name" value="Myosin_head"/>
    <property type="match status" value="1"/>
</dbReference>
<keyword evidence="8 9" id="KW-0009">Actin-binding</keyword>
<dbReference type="PRINTS" id="PR00193">
    <property type="entry name" value="MYOSINHEAVY"/>
</dbReference>
<dbReference type="Gene3D" id="6.10.250.2420">
    <property type="match status" value="1"/>
</dbReference>
<dbReference type="InterPro" id="IPR001609">
    <property type="entry name" value="Myosin_head_motor_dom-like"/>
</dbReference>
<evidence type="ECO:0000256" key="3">
    <source>
        <dbReference type="ARBA" id="ARBA00022840"/>
    </source>
</evidence>
<gene>
    <name evidence="13" type="ORF">MNOR_LOCUS2701</name>
</gene>
<dbReference type="Proteomes" id="UP001497623">
    <property type="component" value="Unassembled WGS sequence"/>
</dbReference>
<name>A0AAV2PQF9_MEGNR</name>
<accession>A0AAV2PQF9</accession>
<dbReference type="Gene3D" id="1.20.5.340">
    <property type="match status" value="3"/>
</dbReference>
<feature type="non-terminal residue" evidence="13">
    <location>
        <position position="1983"/>
    </location>
</feature>
<dbReference type="FunFam" id="1.10.10.820:FF:000001">
    <property type="entry name" value="Myosin heavy chain"/>
    <property type="match status" value="1"/>
</dbReference>
<dbReference type="Pfam" id="PF02736">
    <property type="entry name" value="Myosin_N"/>
    <property type="match status" value="1"/>
</dbReference>
<dbReference type="InterPro" id="IPR002928">
    <property type="entry name" value="Myosin_tail"/>
</dbReference>
<feature type="compositionally biased region" description="Low complexity" evidence="10">
    <location>
        <begin position="1958"/>
        <end position="1967"/>
    </location>
</feature>
<dbReference type="Gene3D" id="3.40.850.10">
    <property type="entry name" value="Kinesin motor domain"/>
    <property type="match status" value="1"/>
</dbReference>
<dbReference type="GO" id="GO:0045214">
    <property type="term" value="P:sarcomere organization"/>
    <property type="evidence" value="ECO:0007669"/>
    <property type="project" value="UniProtKB-ARBA"/>
</dbReference>
<dbReference type="GO" id="GO:0042802">
    <property type="term" value="F:identical protein binding"/>
    <property type="evidence" value="ECO:0007669"/>
    <property type="project" value="UniProtKB-ARBA"/>
</dbReference>
<dbReference type="SUPFAM" id="SSF52540">
    <property type="entry name" value="P-loop containing nucleoside triphosphate hydrolases"/>
    <property type="match status" value="1"/>
</dbReference>
<dbReference type="InterPro" id="IPR036961">
    <property type="entry name" value="Kinesin_motor_dom_sf"/>
</dbReference>
<feature type="compositionally biased region" description="Acidic residues" evidence="10">
    <location>
        <begin position="1968"/>
        <end position="1983"/>
    </location>
</feature>
<feature type="domain" description="Myosin N-terminal SH3-like" evidence="12">
    <location>
        <begin position="39"/>
        <end position="89"/>
    </location>
</feature>
<dbReference type="Pfam" id="PF00612">
    <property type="entry name" value="IQ"/>
    <property type="match status" value="1"/>
</dbReference>
<proteinExistence type="inferred from homology"/>
<dbReference type="Gene3D" id="2.30.30.360">
    <property type="entry name" value="Myosin S1 fragment, N-terminal"/>
    <property type="match status" value="1"/>
</dbReference>
<dbReference type="EMBL" id="CAXKWB010000852">
    <property type="protein sequence ID" value="CAL4062485.1"/>
    <property type="molecule type" value="Genomic_DNA"/>
</dbReference>
<dbReference type="InterPro" id="IPR008989">
    <property type="entry name" value="Myosin_S1_N"/>
</dbReference>
<dbReference type="PANTHER" id="PTHR13140:SF857">
    <property type="entry name" value="MYOSIN-11"/>
    <property type="match status" value="1"/>
</dbReference>
<dbReference type="GO" id="GO:0045177">
    <property type="term" value="C:apical part of cell"/>
    <property type="evidence" value="ECO:0007669"/>
    <property type="project" value="UniProtKB-ARBA"/>
</dbReference>
<evidence type="ECO:0000259" key="11">
    <source>
        <dbReference type="PROSITE" id="PS51456"/>
    </source>
</evidence>
<feature type="compositionally biased region" description="Basic and acidic residues" evidence="10">
    <location>
        <begin position="1896"/>
        <end position="1909"/>
    </location>
</feature>
<reference evidence="13 14" key="1">
    <citation type="submission" date="2024-05" db="EMBL/GenBank/DDBJ databases">
        <authorList>
            <person name="Wallberg A."/>
        </authorList>
    </citation>
    <scope>NUCLEOTIDE SEQUENCE [LARGE SCALE GENOMIC DNA]</scope>
</reference>
<feature type="compositionally biased region" description="Polar residues" evidence="10">
    <location>
        <begin position="1728"/>
        <end position="1739"/>
    </location>
</feature>
<dbReference type="PROSITE" id="PS50096">
    <property type="entry name" value="IQ"/>
    <property type="match status" value="1"/>
</dbReference>
<dbReference type="FunFam" id="1.20.5.340:FF:000007">
    <property type="entry name" value="Myosin heavy chain, non-muscle"/>
    <property type="match status" value="1"/>
</dbReference>
<dbReference type="GO" id="GO:0060972">
    <property type="term" value="P:left/right pattern formation"/>
    <property type="evidence" value="ECO:0007669"/>
    <property type="project" value="UniProtKB-ARBA"/>
</dbReference>
<keyword evidence="4" id="KW-0112">Calmodulin-binding</keyword>
<feature type="compositionally biased region" description="Basic and acidic residues" evidence="10">
    <location>
        <begin position="1710"/>
        <end position="1720"/>
    </location>
</feature>
<dbReference type="FunFam" id="3.30.70.1590:FF:000001">
    <property type="entry name" value="Myosin heavy chain"/>
    <property type="match status" value="1"/>
</dbReference>
<dbReference type="GO" id="GO:0005516">
    <property type="term" value="F:calmodulin binding"/>
    <property type="evidence" value="ECO:0007669"/>
    <property type="project" value="UniProtKB-KW"/>
</dbReference>
<evidence type="ECO:0000256" key="7">
    <source>
        <dbReference type="ARBA" id="ARBA00023175"/>
    </source>
</evidence>
<dbReference type="GO" id="GO:0031033">
    <property type="term" value="P:myosin filament organization"/>
    <property type="evidence" value="ECO:0007669"/>
    <property type="project" value="UniProtKB-ARBA"/>
</dbReference>
<keyword evidence="2 9" id="KW-0547">Nucleotide-binding</keyword>
<feature type="region of interest" description="Disordered" evidence="10">
    <location>
        <begin position="1872"/>
        <end position="1983"/>
    </location>
</feature>
<dbReference type="FunFam" id="1.20.120.720:FF:000001">
    <property type="entry name" value="Myosin heavy chain, muscle"/>
    <property type="match status" value="1"/>
</dbReference>
<keyword evidence="6 9" id="KW-0518">Myosin</keyword>
<dbReference type="PROSITE" id="PS51844">
    <property type="entry name" value="SH3_LIKE"/>
    <property type="match status" value="1"/>
</dbReference>
<feature type="region of interest" description="Actin-binding" evidence="9">
    <location>
        <begin position="673"/>
        <end position="695"/>
    </location>
</feature>
<organism evidence="13 14">
    <name type="scientific">Meganyctiphanes norvegica</name>
    <name type="common">Northern krill</name>
    <name type="synonym">Thysanopoda norvegica</name>
    <dbReference type="NCBI Taxonomy" id="48144"/>
    <lineage>
        <taxon>Eukaryota</taxon>
        <taxon>Metazoa</taxon>
        <taxon>Ecdysozoa</taxon>
        <taxon>Arthropoda</taxon>
        <taxon>Crustacea</taxon>
        <taxon>Multicrustacea</taxon>
        <taxon>Malacostraca</taxon>
        <taxon>Eumalacostraca</taxon>
        <taxon>Eucarida</taxon>
        <taxon>Euphausiacea</taxon>
        <taxon>Euphausiidae</taxon>
        <taxon>Meganyctiphanes</taxon>
    </lineage>
</organism>
<dbReference type="SMART" id="SM00242">
    <property type="entry name" value="MYSc"/>
    <property type="match status" value="1"/>
</dbReference>
<dbReference type="FunFam" id="1.20.5.340:FF:000009">
    <property type="entry name" value="myosin-11 isoform X2"/>
    <property type="match status" value="1"/>
</dbReference>
<dbReference type="FunFam" id="1.20.58.530:FF:000003">
    <property type="entry name" value="Myosin heavy chain 10"/>
    <property type="match status" value="1"/>
</dbReference>
<dbReference type="GO" id="GO:0005524">
    <property type="term" value="F:ATP binding"/>
    <property type="evidence" value="ECO:0007669"/>
    <property type="project" value="UniProtKB-UniRule"/>
</dbReference>
<evidence type="ECO:0000313" key="14">
    <source>
        <dbReference type="Proteomes" id="UP001497623"/>
    </source>
</evidence>
<evidence type="ECO:0000256" key="8">
    <source>
        <dbReference type="ARBA" id="ARBA00023203"/>
    </source>
</evidence>
<evidence type="ECO:0000256" key="1">
    <source>
        <dbReference type="ARBA" id="ARBA00008314"/>
    </source>
</evidence>
<sequence>MAAPQGDGQNVSSYNEPELKYLVVSRDSVEDPASQAEWTQKRLVWIPHGDHGFVAAGIKGEVGDEVEVEIQDTGKRLRVAKDDIQKMNPPKFNKVEDMAELTCLNEASVLHNLKERYYSGLIYTYSGLFCVVVNPYRRLPIYTEKVIDMYKGKKRHEMPPHVFAITDSAYRSMLQDREDQSILCTGESGAGKTENTKKVIQYLAYVAASKSKQGSTAEDQQQIQQQQLMKAGELEAQLLQANPILEAFGNAKTVKNDNSSRFGKFIRINFDNSGYIAGANIETYLLEKSRAIRQNSDERTFHVFYQLLAGASQQLRKDIILEDAKHYTYLTMGKVSVPGMDEVAEFQATVKAMQIMGMNNEDINSVFRTVSAVLLFGNMQFKQERNNDQATLPDNTVAQQISHLLGINVTDLVRGFLKPRIKVGRETVTKAQSKDQCEFAVEAISKALYERLFKWIVMRINRSLDRTKRQGASFIGILDIAGFEIFDINSFEQLCINFTNEKLQQLFNHTMFILEQEEYQREGIEWKFIDFGLDLQPTIDLIEKPMGILALLDEECWFPKATDKSFIDKLNTSHSVHPKFCKSEFRDKADFSVVHYAGRVDYSGHQWLMKNMDPLNENIVSLLQASQDPFTVHIWKDAEIVGMAQQAMGDSQFGARTRKGMFRTVSQLYKEQLTKLMVTLRNTNPNFVRCIIPNHDKRAGKIDAGLVLDQLRCNGVLEGIRICRQGFPNRIPFQEFRQRYELLTPNVIPKGFMDGKKACEMMIQALELEPNLYRIGQSKIFLRAGVLASLEEERDIKMTDLIVQFQAYCRGMLARKNYQKRIQQMNAIRIIQRNCAAYLKLRNWQWWRLYTKVKPLLQVTKQEEKLVQKEEELRGAQQVLDDQMRHTKEVEVKFQQALQEKNVLAEQLQAETELCAEAEEMRARLLARKQELEDILHDMETRLEEEEERGGGLTQEKKKLQLQIQDLEEQLEEEEAARQKLQLEKVQADSKIKKYEEEMALLEDSNTKMLKEKKMLDERSQDIVSTLAEEEEKSKQLMKLKAKHESTISELEDKIKKEQHGRTELERSKRKCETEMNDLKEQITERKNQVHEMQINLAKREEELAQAMMRVDEEAAAKSQLVKSMRETESQLNELAEDLESERALRAKAEKQKRDLNEELEALKNELLDSLDTTAAQQEMRTKREEELSGLKKTLEDEHNLHEQQIMDLRQKQNHAIVNLNQEIDQLKKIKSQLDKGKGQMEAENADMANELKSVNASRQESEKKRKQAEAAISELQMKLQETDRSRGEFQERMSRLEQELNSANQQMEEADSKSMSATQQLKNVEAHLTESQGLLEEETRQKLALNSKLRSLEQERDHLQEALDEEESSKRNMEKQMATLQVQFNEAKKKAEEESSNAQQLDETRKRQLKDLEELRSRLAELEAANEKLEKSKRKLQAELEDAQVDIDTNRTKVVELEKRQRNFDKLLNEEKGNYERCQQEKENAEREAREKETKILSLNRTLEEYLERCEDLETGKKRLQVELDDLVSTRGTADKNVHELEKAKRALDSQLAEQKTQIEELEDELQLTEDAKLRLEVNMQAMKAQFDRDLNAREEQGEEKRKGLLKQLRELEAELEEERKQRTAAVTARKKLEGDLKDMEGQLEMNNKIKDDAVKQLKRAGSQLKEYQRETEESRAAREELSAQYKELERKLKGQETDLLQCQEDVSSAERARKNAETERDELQEELNSYASKNTITSDEKKRLEARISSLEEELEEEQSNVEVLMDKMRKNQLSMEQLQTDFNTEKSSVVKLEGQRSMLERQNKELKAKLSELEVEIRSKTKATIAALESKVSNLEEQLEVEARDRLAQAKANRRLEKKLKELVMQVEDERRHADQYKEQLDKSNARVKQLKRQMEETEDELSKEKMQRRKAQREVEDMMESQESQNREISSLKTKLRRGGGLSSRLEFLNVKRSSIAAASDDSQNADDSVDGEEDANKY</sequence>
<dbReference type="FunFam" id="2.30.30.360:FF:000001">
    <property type="entry name" value="Myosin heavy chain"/>
    <property type="match status" value="1"/>
</dbReference>
<dbReference type="GO" id="GO:0016460">
    <property type="term" value="C:myosin II complex"/>
    <property type="evidence" value="ECO:0007669"/>
    <property type="project" value="UniProtKB-ARBA"/>
</dbReference>
<dbReference type="GO" id="GO:0006936">
    <property type="term" value="P:muscle contraction"/>
    <property type="evidence" value="ECO:0007669"/>
    <property type="project" value="UniProtKB-ARBA"/>
</dbReference>
<protein>
    <recommendedName>
        <fullName evidence="15">Myosin heavy chain</fullName>
    </recommendedName>
</protein>
<dbReference type="FunFam" id="1.20.5.4820:FF:000002">
    <property type="entry name" value="Myosin heavy chain 10"/>
    <property type="match status" value="1"/>
</dbReference>
<evidence type="ECO:0000313" key="13">
    <source>
        <dbReference type="EMBL" id="CAL4062485.1"/>
    </source>
</evidence>
<evidence type="ECO:0000256" key="4">
    <source>
        <dbReference type="ARBA" id="ARBA00022860"/>
    </source>
</evidence>
<dbReference type="Pfam" id="PF01576">
    <property type="entry name" value="Myosin_tail_1"/>
    <property type="match status" value="1"/>
</dbReference>
<feature type="domain" description="Myosin motor" evidence="11">
    <location>
        <begin position="93"/>
        <end position="795"/>
    </location>
</feature>
<keyword evidence="14" id="KW-1185">Reference proteome</keyword>
<keyword evidence="3 9" id="KW-0067">ATP-binding</keyword>
<feature type="region of interest" description="Disordered" evidence="10">
    <location>
        <begin position="1706"/>
        <end position="1741"/>
    </location>
</feature>
<dbReference type="GO" id="GO:0030017">
    <property type="term" value="C:sarcomere"/>
    <property type="evidence" value="ECO:0007669"/>
    <property type="project" value="UniProtKB-ARBA"/>
</dbReference>
<dbReference type="Gene3D" id="1.20.120.720">
    <property type="entry name" value="Myosin VI head, motor domain, U50 subdomain"/>
    <property type="match status" value="1"/>
</dbReference>
<dbReference type="GO" id="GO:0000146">
    <property type="term" value="F:microfilament motor activity"/>
    <property type="evidence" value="ECO:0007669"/>
    <property type="project" value="TreeGrafter"/>
</dbReference>
<evidence type="ECO:0000256" key="9">
    <source>
        <dbReference type="PROSITE-ProRule" id="PRU00782"/>
    </source>
</evidence>
<dbReference type="InterPro" id="IPR000048">
    <property type="entry name" value="IQ_motif_EF-hand-BS"/>
</dbReference>
<evidence type="ECO:0000256" key="2">
    <source>
        <dbReference type="ARBA" id="ARBA00022741"/>
    </source>
</evidence>
<dbReference type="FunFam" id="3.40.850.10:FF:000101">
    <property type="entry name" value="Slow myosin heavy chain 2"/>
    <property type="match status" value="1"/>
</dbReference>
<dbReference type="Gene3D" id="1.20.5.4820">
    <property type="match status" value="1"/>
</dbReference>
<dbReference type="GO" id="GO:0051015">
    <property type="term" value="F:actin filament binding"/>
    <property type="evidence" value="ECO:0007669"/>
    <property type="project" value="InterPro"/>
</dbReference>
<dbReference type="PANTHER" id="PTHR13140">
    <property type="entry name" value="MYOSIN"/>
    <property type="match status" value="1"/>
</dbReference>
<comment type="caution">
    <text evidence="13">The sequence shown here is derived from an EMBL/GenBank/DDBJ whole genome shotgun (WGS) entry which is preliminary data.</text>
</comment>